<dbReference type="InterPro" id="IPR023374">
    <property type="entry name" value="AttH-like_dom_sf"/>
</dbReference>
<dbReference type="PANTHER" id="PTHR38591">
    <property type="entry name" value="HYDROLASE"/>
    <property type="match status" value="1"/>
</dbReference>
<accession>A0AA43TPR5</accession>
<dbReference type="EMBL" id="JAQSDF010000021">
    <property type="protein sequence ID" value="MDI1231085.1"/>
    <property type="molecule type" value="Genomic_DNA"/>
</dbReference>
<dbReference type="SUPFAM" id="SSF159245">
    <property type="entry name" value="AttH-like"/>
    <property type="match status" value="1"/>
</dbReference>
<dbReference type="AlphaFoldDB" id="A0AA43TPR5"/>
<feature type="domain" description="AttH" evidence="1">
    <location>
        <begin position="80"/>
        <end position="254"/>
    </location>
</feature>
<reference evidence="2" key="1">
    <citation type="submission" date="2023-01" db="EMBL/GenBank/DDBJ databases">
        <title>Biogeochemical cycle of methane in antarctic sediments.</title>
        <authorList>
            <person name="Roldan D.M."/>
            <person name="Menes R.J."/>
        </authorList>
    </citation>
    <scope>NUCLEOTIDE SEQUENCE [LARGE SCALE GENOMIC DNA]</scope>
    <source>
        <strain evidence="2">K-2018 MAG008</strain>
    </source>
</reference>
<sequence length="389" mass="44484">MGLIILLLLVMMAVIVLWWPSMIPSDIKLVADQSFSKSATQKDKSFSDLLSEDDTNFSRALKPRQFSFPFDYGAHNSYRTEWWYFTGNLENSDGRKFGYELTFFRFALSAKPYSSRSVWRNNQLYMAHLTLTDVKEDRFYTDERFSRAGNELAGAADNKYQVWLYDWSATAQGKVDFPLHLRAKSDEFAIDLLLNTQKSLVLQGEQGLSRKSAEPGNASYYYSYTRLLTLGTLSIAGITHSVTGNSWMDREWSTSSLSKEQSGWDWFALQFSDNSELMFYRLRRKDGQQDSNSAGSVVLADSTKVPLQAQDVTIKTLNTWRSPHSRINYPSQWRLSVPSQKLEVDIVPLINDQELNVSYRYWEGAVRINGTKNGKAVSGQGYVELTGYQ</sequence>
<organism evidence="2 3">
    <name type="scientific">Candidatus Methylobacter titanis</name>
    <dbReference type="NCBI Taxonomy" id="3053457"/>
    <lineage>
        <taxon>Bacteria</taxon>
        <taxon>Pseudomonadati</taxon>
        <taxon>Pseudomonadota</taxon>
        <taxon>Gammaproteobacteria</taxon>
        <taxon>Methylococcales</taxon>
        <taxon>Methylococcaceae</taxon>
        <taxon>Methylobacter</taxon>
    </lineage>
</organism>
<evidence type="ECO:0000259" key="1">
    <source>
        <dbReference type="Pfam" id="PF07143"/>
    </source>
</evidence>
<name>A0AA43TPR5_9GAMM</name>
<keyword evidence="3" id="KW-1185">Reference proteome</keyword>
<evidence type="ECO:0000313" key="2">
    <source>
        <dbReference type="EMBL" id="MDI1231085.1"/>
    </source>
</evidence>
<comment type="caution">
    <text evidence="2">The sequence shown here is derived from an EMBL/GenBank/DDBJ whole genome shotgun (WGS) entry which is preliminary data.</text>
</comment>
<protein>
    <submittedName>
        <fullName evidence="2">Lipocalin-like domain-containing protein</fullName>
    </submittedName>
</protein>
<dbReference type="Pfam" id="PF07143">
    <property type="entry name" value="CrtC"/>
    <property type="match status" value="1"/>
</dbReference>
<dbReference type="InterPro" id="IPR010791">
    <property type="entry name" value="AttH_dom"/>
</dbReference>
<dbReference type="PANTHER" id="PTHR38591:SF1">
    <property type="entry name" value="BLL1000 PROTEIN"/>
    <property type="match status" value="1"/>
</dbReference>
<dbReference type="Proteomes" id="UP001160519">
    <property type="component" value="Unassembled WGS sequence"/>
</dbReference>
<dbReference type="Gene3D" id="2.40.370.10">
    <property type="entry name" value="AttH-like domain"/>
    <property type="match status" value="2"/>
</dbReference>
<dbReference type="Pfam" id="PF17186">
    <property type="entry name" value="Lipocalin_9"/>
    <property type="match status" value="1"/>
</dbReference>
<proteinExistence type="predicted"/>
<gene>
    <name evidence="2" type="ORF">PSU93_08060</name>
</gene>
<evidence type="ECO:0000313" key="3">
    <source>
        <dbReference type="Proteomes" id="UP001160519"/>
    </source>
</evidence>